<dbReference type="InterPro" id="IPR046350">
    <property type="entry name" value="Cystatin_sf"/>
</dbReference>
<evidence type="ECO:0000256" key="4">
    <source>
        <dbReference type="ARBA" id="ARBA00022690"/>
    </source>
</evidence>
<gene>
    <name evidence="10" type="primary">LOC106550558</name>
</gene>
<feature type="domain" description="Cystatin" evidence="8">
    <location>
        <begin position="28"/>
        <end position="114"/>
    </location>
</feature>
<dbReference type="RefSeq" id="XP_013923966.1">
    <property type="nucleotide sequence ID" value="XM_014068491.1"/>
</dbReference>
<keyword evidence="3" id="KW-0964">Secreted</keyword>
<organism evidence="9 10">
    <name type="scientific">Thamnophis sirtalis</name>
    <dbReference type="NCBI Taxonomy" id="35019"/>
    <lineage>
        <taxon>Eukaryota</taxon>
        <taxon>Metazoa</taxon>
        <taxon>Chordata</taxon>
        <taxon>Craniata</taxon>
        <taxon>Vertebrata</taxon>
        <taxon>Euteleostomi</taxon>
        <taxon>Lepidosauria</taxon>
        <taxon>Squamata</taxon>
        <taxon>Bifurcata</taxon>
        <taxon>Unidentata</taxon>
        <taxon>Episquamata</taxon>
        <taxon>Toxicofera</taxon>
        <taxon>Serpentes</taxon>
        <taxon>Colubroidea</taxon>
        <taxon>Colubridae</taxon>
        <taxon>Natricinae</taxon>
        <taxon>Thamnophis</taxon>
    </lineage>
</organism>
<keyword evidence="9" id="KW-1185">Reference proteome</keyword>
<dbReference type="InterPro" id="IPR000010">
    <property type="entry name" value="Cystatin_dom"/>
</dbReference>
<dbReference type="KEGG" id="tsr:106550558"/>
<dbReference type="SUPFAM" id="SSF54403">
    <property type="entry name" value="Cystatin/monellin"/>
    <property type="match status" value="1"/>
</dbReference>
<proteinExistence type="inferred from homology"/>
<sequence length="125" mass="13631">MMHGQLSIPAPLCLLCALLLLLPGVPATIPGGLFPKSVTDPEVRQAAAFAVEEYNARSANGNYFKELLLEDAQSQVVAGAKYYLTMKLAKTDCRKAVGNRKVYKEIQNCELPPKAQQEVRANAKI</sequence>
<comment type="subcellular location">
    <subcellularLocation>
        <location evidence="1">Secreted</location>
    </subcellularLocation>
</comment>
<dbReference type="PANTHER" id="PTHR47033:SF1">
    <property type="entry name" value="CYSTATIN-M"/>
    <property type="match status" value="1"/>
</dbReference>
<feature type="chain" id="PRO_5027110993" evidence="7">
    <location>
        <begin position="28"/>
        <end position="125"/>
    </location>
</feature>
<evidence type="ECO:0000313" key="10">
    <source>
        <dbReference type="RefSeq" id="XP_013923966.1"/>
    </source>
</evidence>
<accession>A0A6I9YID5</accession>
<evidence type="ECO:0000256" key="1">
    <source>
        <dbReference type="ARBA" id="ARBA00004613"/>
    </source>
</evidence>
<keyword evidence="5" id="KW-0789">Thiol protease inhibitor</keyword>
<comment type="similarity">
    <text evidence="2">Belongs to the cystatin family.</text>
</comment>
<dbReference type="CDD" id="cd00042">
    <property type="entry name" value="CY"/>
    <property type="match status" value="1"/>
</dbReference>
<dbReference type="SMART" id="SM00043">
    <property type="entry name" value="CY"/>
    <property type="match status" value="1"/>
</dbReference>
<dbReference type="GO" id="GO:0070062">
    <property type="term" value="C:extracellular exosome"/>
    <property type="evidence" value="ECO:0007669"/>
    <property type="project" value="TreeGrafter"/>
</dbReference>
<keyword evidence="4" id="KW-0646">Protease inhibitor</keyword>
<keyword evidence="6" id="KW-1015">Disulfide bond</keyword>
<evidence type="ECO:0000256" key="3">
    <source>
        <dbReference type="ARBA" id="ARBA00022525"/>
    </source>
</evidence>
<reference evidence="10" key="1">
    <citation type="submission" date="2025-08" db="UniProtKB">
        <authorList>
            <consortium name="RefSeq"/>
        </authorList>
    </citation>
    <scope>IDENTIFICATION</scope>
    <source>
        <tissue evidence="10">Skeletal muscle</tissue>
    </source>
</reference>
<name>A0A6I9YID5_9SAUR</name>
<dbReference type="GO" id="GO:0004869">
    <property type="term" value="F:cysteine-type endopeptidase inhibitor activity"/>
    <property type="evidence" value="ECO:0007669"/>
    <property type="project" value="UniProtKB-KW"/>
</dbReference>
<dbReference type="PROSITE" id="PS00287">
    <property type="entry name" value="CYSTATIN"/>
    <property type="match status" value="1"/>
</dbReference>
<dbReference type="GeneID" id="106550558"/>
<evidence type="ECO:0000259" key="8">
    <source>
        <dbReference type="SMART" id="SM00043"/>
    </source>
</evidence>
<protein>
    <submittedName>
        <fullName evidence="10">Cystatin-like</fullName>
    </submittedName>
</protein>
<dbReference type="Pfam" id="PF00031">
    <property type="entry name" value="Cystatin"/>
    <property type="match status" value="1"/>
</dbReference>
<dbReference type="PANTHER" id="PTHR47033">
    <property type="entry name" value="CYSTATIN-M"/>
    <property type="match status" value="1"/>
</dbReference>
<evidence type="ECO:0000256" key="5">
    <source>
        <dbReference type="ARBA" id="ARBA00022704"/>
    </source>
</evidence>
<dbReference type="AlphaFoldDB" id="A0A6I9YID5"/>
<evidence type="ECO:0000313" key="9">
    <source>
        <dbReference type="Proteomes" id="UP000504617"/>
    </source>
</evidence>
<evidence type="ECO:0000256" key="7">
    <source>
        <dbReference type="SAM" id="SignalP"/>
    </source>
</evidence>
<dbReference type="Proteomes" id="UP000504617">
    <property type="component" value="Unplaced"/>
</dbReference>
<dbReference type="InterPro" id="IPR018073">
    <property type="entry name" value="Prot_inh_cystat_CS"/>
</dbReference>
<evidence type="ECO:0000256" key="6">
    <source>
        <dbReference type="ARBA" id="ARBA00023157"/>
    </source>
</evidence>
<dbReference type="Gene3D" id="3.10.450.10">
    <property type="match status" value="1"/>
</dbReference>
<dbReference type="OrthoDB" id="1908104at2759"/>
<evidence type="ECO:0000256" key="2">
    <source>
        <dbReference type="ARBA" id="ARBA00009403"/>
    </source>
</evidence>
<feature type="signal peptide" evidence="7">
    <location>
        <begin position="1"/>
        <end position="27"/>
    </location>
</feature>
<keyword evidence="7" id="KW-0732">Signal</keyword>